<feature type="domain" description="Kazal-like" evidence="5">
    <location>
        <begin position="760"/>
        <end position="815"/>
    </location>
</feature>
<keyword evidence="1" id="KW-0646">Protease inhibitor</keyword>
<evidence type="ECO:0000256" key="4">
    <source>
        <dbReference type="SAM" id="MobiDB-lite"/>
    </source>
</evidence>
<feature type="domain" description="Kazal-like" evidence="5">
    <location>
        <begin position="816"/>
        <end position="865"/>
    </location>
</feature>
<dbReference type="PANTHER" id="PTHR10913">
    <property type="entry name" value="FOLLISTATIN-RELATED"/>
    <property type="match status" value="1"/>
</dbReference>
<reference evidence="7" key="1">
    <citation type="submission" date="2016-11" db="UniProtKB">
        <authorList>
            <consortium name="WormBaseParasite"/>
        </authorList>
    </citation>
    <scope>IDENTIFICATION</scope>
</reference>
<feature type="domain" description="Kazal-like" evidence="5">
    <location>
        <begin position="1008"/>
        <end position="1049"/>
    </location>
</feature>
<dbReference type="Proteomes" id="UP000095287">
    <property type="component" value="Unplaced"/>
</dbReference>
<dbReference type="GO" id="GO:0005576">
    <property type="term" value="C:extracellular region"/>
    <property type="evidence" value="ECO:0007669"/>
    <property type="project" value="TreeGrafter"/>
</dbReference>
<evidence type="ECO:0000313" key="7">
    <source>
        <dbReference type="WBParaSite" id="L893_g26774.t1"/>
    </source>
</evidence>
<feature type="domain" description="Kazal-like" evidence="5">
    <location>
        <begin position="24"/>
        <end position="81"/>
    </location>
</feature>
<feature type="domain" description="Kazal-like" evidence="5">
    <location>
        <begin position="906"/>
        <end position="962"/>
    </location>
</feature>
<dbReference type="Gene3D" id="3.30.60.30">
    <property type="match status" value="14"/>
</dbReference>
<feature type="domain" description="Kazal-like" evidence="5">
    <location>
        <begin position="461"/>
        <end position="521"/>
    </location>
</feature>
<dbReference type="CDD" id="cd00104">
    <property type="entry name" value="KAZAL_FS"/>
    <property type="match status" value="6"/>
</dbReference>
<dbReference type="Pfam" id="PF00050">
    <property type="entry name" value="Kazal_1"/>
    <property type="match status" value="3"/>
</dbReference>
<dbReference type="InterPro" id="IPR002350">
    <property type="entry name" value="Kazal_dom"/>
</dbReference>
<keyword evidence="3" id="KW-1015">Disulfide bond</keyword>
<protein>
    <submittedName>
        <fullName evidence="7">Kazal-like domain-containing protein</fullName>
    </submittedName>
</protein>
<evidence type="ECO:0000256" key="3">
    <source>
        <dbReference type="ARBA" id="ARBA00023157"/>
    </source>
</evidence>
<proteinExistence type="predicted"/>
<dbReference type="AlphaFoldDB" id="A0A1I7ZIP6"/>
<keyword evidence="2" id="KW-0722">Serine protease inhibitor</keyword>
<feature type="domain" description="Kazal-like" evidence="5">
    <location>
        <begin position="571"/>
        <end position="630"/>
    </location>
</feature>
<organism evidence="6 7">
    <name type="scientific">Steinernema glaseri</name>
    <dbReference type="NCBI Taxonomy" id="37863"/>
    <lineage>
        <taxon>Eukaryota</taxon>
        <taxon>Metazoa</taxon>
        <taxon>Ecdysozoa</taxon>
        <taxon>Nematoda</taxon>
        <taxon>Chromadorea</taxon>
        <taxon>Rhabditida</taxon>
        <taxon>Tylenchina</taxon>
        <taxon>Panagrolaimomorpha</taxon>
        <taxon>Strongyloidoidea</taxon>
        <taxon>Steinernematidae</taxon>
        <taxon>Steinernema</taxon>
    </lineage>
</organism>
<feature type="region of interest" description="Disordered" evidence="4">
    <location>
        <begin position="160"/>
        <end position="184"/>
    </location>
</feature>
<name>A0A1I7ZIP6_9BILA</name>
<keyword evidence="6" id="KW-1185">Reference proteome</keyword>
<feature type="domain" description="Kazal-like" evidence="5">
    <location>
        <begin position="711"/>
        <end position="759"/>
    </location>
</feature>
<evidence type="ECO:0000259" key="5">
    <source>
        <dbReference type="PROSITE" id="PS51465"/>
    </source>
</evidence>
<dbReference type="WBParaSite" id="L893_g26774.t1">
    <property type="protein sequence ID" value="L893_g26774.t1"/>
    <property type="gene ID" value="L893_g26774"/>
</dbReference>
<sequence length="1049" mass="117817">MKVDRTLLLTHFYRYSYVVELHVQYEGTCCPAVTCQDFKDPVCDSERVTHQNECFFNAVECIRKKTENITITIRHKGFCEECSTNCDDLPLPVCDEVNETHKSLCKLEEFNCRLKAFGHEPRKVKHVGKCRKQGELVKIAAGARIVNSDELTRNFPEKATTVPAASDGGYGSDEDQDVFSSGESPLPSVVAKTTFDPQPDKKETVCSAALCTKNRDPVCDNRNKTHLNMCLFEFAACKNLRFGVQLEIAHKGECSKQKLVKVPRRVFEETEVVPVCDNFNRTHQSICLFSKWNCERRRANKELGVLVHVGPCHAGSPLFNLKVTLILPCGGYIITQEEVCPTKCSRDYRPVCDSHGTTHPNLCTFQMYNCKARKANVDDVAFLTTLHECKEAIPKHSKTTSTTRVEEKRVASANETFECPEPHCDNIKSPVCDSEGHVHKNECLFAWARCLAAQQGRTLRIMPDESCNIANCRVVKSENCTNDYDPVCGSDFVTYPNFCVYQKAQCAQRKLEILFKGECSACLVKPCPHLEPESDDDLFVCDQAGETKSKCEFDMLRCIYEKKFGYNITNAYVGRCCERMETCPTESKPVCDSNGVTHRNRCHFEVARCRIEKIERQKPPSVVLEGRCEEQTTSTTVTTTIGTVAPTTSSEEAKPTVLSEGDNDCAGLTCPDKYAPVCGSNGLTYSSVCHLEKENCQNEAEISVSYFGECCSLDCPHVWRPVCDTEGTTHMNLCEFSQQRCLSERIHHKNLTIDHYEECADGGKCGPPCEEQYAPVCASNGVTFSSECQLKKANCYLGDEKMDSVKLTKDYDGECCKKSPCEYTFAPICDTSGRTHINSCVFAQETCVMEKKFNQTVKKDYAGQCCNQPCDDTSHPVCDGTVTHKNICQFRVKQCEEERQGRVLPLAYTGECCTVPTGDCSKSGPVCDSEAQTHPDSCHFEAKKCVLERKNKTLNLVHNGECCTIEQCKKMDEPVCDNKGGTHLSLCHFENTKCIYDKIHLNSTLQFKYKGKCCENNCDDTWNPVCDQHGKLYTNKCHFLLKSCEVDRR</sequence>
<dbReference type="PROSITE" id="PS51465">
    <property type="entry name" value="KAZAL_2"/>
    <property type="match status" value="11"/>
</dbReference>
<dbReference type="InterPro" id="IPR036058">
    <property type="entry name" value="Kazal_dom_sf"/>
</dbReference>
<evidence type="ECO:0000256" key="2">
    <source>
        <dbReference type="ARBA" id="ARBA00022900"/>
    </source>
</evidence>
<accession>A0A1I7ZIP6</accession>
<dbReference type="InterPro" id="IPR050653">
    <property type="entry name" value="Prot_Inhib_GrowthFact_Antg"/>
</dbReference>
<feature type="domain" description="Kazal-like" evidence="5">
    <location>
        <begin position="334"/>
        <end position="391"/>
    </location>
</feature>
<evidence type="ECO:0000256" key="1">
    <source>
        <dbReference type="ARBA" id="ARBA00022690"/>
    </source>
</evidence>
<evidence type="ECO:0000313" key="6">
    <source>
        <dbReference type="Proteomes" id="UP000095287"/>
    </source>
</evidence>
<feature type="domain" description="Kazal-like" evidence="5">
    <location>
        <begin position="200"/>
        <end position="256"/>
    </location>
</feature>
<dbReference type="Pfam" id="PF07648">
    <property type="entry name" value="Kazal_2"/>
    <property type="match status" value="11"/>
</dbReference>
<dbReference type="SUPFAM" id="SSF100895">
    <property type="entry name" value="Kazal-type serine protease inhibitors"/>
    <property type="match status" value="15"/>
</dbReference>
<dbReference type="SMART" id="SM00280">
    <property type="entry name" value="KAZAL"/>
    <property type="match status" value="16"/>
</dbReference>
<dbReference type="PANTHER" id="PTHR10913:SF45">
    <property type="entry name" value="FOLLISTATIN, ISOFORM A-RELATED"/>
    <property type="match status" value="1"/>
</dbReference>
<feature type="domain" description="Kazal-like" evidence="5">
    <location>
        <begin position="659"/>
        <end position="710"/>
    </location>
</feature>